<comment type="caution">
    <text evidence="1">The sequence shown here is derived from an EMBL/GenBank/DDBJ whole genome shotgun (WGS) entry which is preliminary data.</text>
</comment>
<reference evidence="1 2" key="1">
    <citation type="submission" date="2018-06" db="EMBL/GenBank/DDBJ databases">
        <title>Natronomonas sp. F16-60 a new haloarchaeon isolated from a solar saltern of Isla Cristina, Huelva, Spain.</title>
        <authorList>
            <person name="Duran-Viseras A."/>
            <person name="Sanchez-Porro C."/>
            <person name="Ventosa A."/>
        </authorList>
    </citation>
    <scope>NUCLEOTIDE SEQUENCE [LARGE SCALE GENOMIC DNA]</scope>
    <source>
        <strain evidence="1 2">F16-60</strain>
    </source>
</reference>
<evidence type="ECO:0000313" key="2">
    <source>
        <dbReference type="Proteomes" id="UP000319894"/>
    </source>
</evidence>
<organism evidence="1 2">
    <name type="scientific">Haloglomus irregulare</name>
    <dbReference type="NCBI Taxonomy" id="2234134"/>
    <lineage>
        <taxon>Archaea</taxon>
        <taxon>Methanobacteriati</taxon>
        <taxon>Methanobacteriota</taxon>
        <taxon>Stenosarchaea group</taxon>
        <taxon>Halobacteria</taxon>
        <taxon>Halobacteriales</taxon>
        <taxon>Natronomonadaceae</taxon>
        <taxon>Haloglomus</taxon>
    </lineage>
</organism>
<dbReference type="Proteomes" id="UP000319894">
    <property type="component" value="Unassembled WGS sequence"/>
</dbReference>
<dbReference type="AlphaFoldDB" id="A0A554N8P4"/>
<name>A0A554N8P4_9EURY</name>
<dbReference type="OrthoDB" id="333770at2157"/>
<sequence length="94" mass="10650">MSEPREAPDDGPYPRTWMDSLDEVLDEAVTRDEGVELTAEELRVHIPSRFGEDASRAEWGFDGSVHIDVEGERGPLAEWVRLWGAQLPREADDE</sequence>
<protein>
    <submittedName>
        <fullName evidence="1">Uncharacterized protein</fullName>
    </submittedName>
</protein>
<keyword evidence="2" id="KW-1185">Reference proteome</keyword>
<accession>A0A554N8P4</accession>
<evidence type="ECO:0000313" key="1">
    <source>
        <dbReference type="EMBL" id="TSD13764.1"/>
    </source>
</evidence>
<dbReference type="InParanoid" id="A0A554N8P4"/>
<gene>
    <name evidence="1" type="ORF">DP107_11400</name>
</gene>
<proteinExistence type="predicted"/>
<dbReference type="RefSeq" id="WP_144262286.1">
    <property type="nucleotide sequence ID" value="NZ_QMDX01000006.1"/>
</dbReference>
<dbReference type="EMBL" id="QMDX01000006">
    <property type="protein sequence ID" value="TSD13764.1"/>
    <property type="molecule type" value="Genomic_DNA"/>
</dbReference>